<reference evidence="3" key="1">
    <citation type="submission" date="2021-01" db="EMBL/GenBank/DDBJ databases">
        <authorList>
            <person name="Corre E."/>
            <person name="Pelletier E."/>
            <person name="Niang G."/>
            <person name="Scheremetjew M."/>
            <person name="Finn R."/>
            <person name="Kale V."/>
            <person name="Holt S."/>
            <person name="Cochrane G."/>
            <person name="Meng A."/>
            <person name="Brown T."/>
            <person name="Cohen L."/>
        </authorList>
    </citation>
    <scope>NUCLEOTIDE SEQUENCE</scope>
    <source>
        <strain evidence="3">B650</strain>
    </source>
</reference>
<evidence type="ECO:0000313" key="3">
    <source>
        <dbReference type="EMBL" id="CAD9556432.1"/>
    </source>
</evidence>
<organism evidence="3">
    <name type="scientific">Leptocylindrus danicus</name>
    <dbReference type="NCBI Taxonomy" id="163516"/>
    <lineage>
        <taxon>Eukaryota</taxon>
        <taxon>Sar</taxon>
        <taxon>Stramenopiles</taxon>
        <taxon>Ochrophyta</taxon>
        <taxon>Bacillariophyta</taxon>
        <taxon>Coscinodiscophyceae</taxon>
        <taxon>Chaetocerotophycidae</taxon>
        <taxon>Leptocylindrales</taxon>
        <taxon>Leptocylindraceae</taxon>
        <taxon>Leptocylindrus</taxon>
    </lineage>
</organism>
<feature type="region of interest" description="Disordered" evidence="1">
    <location>
        <begin position="100"/>
        <end position="126"/>
    </location>
</feature>
<gene>
    <name evidence="3" type="ORF">LDAN0321_LOCUS834</name>
</gene>
<evidence type="ECO:0000259" key="2">
    <source>
        <dbReference type="Pfam" id="PF20710"/>
    </source>
</evidence>
<proteinExistence type="predicted"/>
<dbReference type="InterPro" id="IPR049227">
    <property type="entry name" value="DUF6824"/>
</dbReference>
<name>A0A7S2NRI9_9STRA</name>
<protein>
    <recommendedName>
        <fullName evidence="2">DUF6824 domain-containing protein</fullName>
    </recommendedName>
</protein>
<sequence length="232" mass="25129">MNRAIYNNEPAEVTKNDVLCGRSPEEQCHPGNIRLKNCIELHRAKYAEANKANKSKIIRQIVDTIGARFLKKNKDGVYIVIPPRGAREKVGLAMREAMEPNKQTKAKCAPAAKRPSKKTSDHDYDKQKVPLSAVSPLSRNISAPDLNVMSASAIANMEPTPEVNVAVLAQHSSSDVHHAQKTSSPSLSQAQAQTPASALSRAAADIVGESDMSEFLSSLDDAFLIDVSVPFS</sequence>
<evidence type="ECO:0000256" key="1">
    <source>
        <dbReference type="SAM" id="MobiDB-lite"/>
    </source>
</evidence>
<dbReference type="EMBL" id="HBGY01001210">
    <property type="protein sequence ID" value="CAD9556432.1"/>
    <property type="molecule type" value="Transcribed_RNA"/>
</dbReference>
<dbReference type="AlphaFoldDB" id="A0A7S2NRI9"/>
<feature type="region of interest" description="Disordered" evidence="1">
    <location>
        <begin position="171"/>
        <end position="194"/>
    </location>
</feature>
<feature type="compositionally biased region" description="Polar residues" evidence="1">
    <location>
        <begin position="181"/>
        <end position="194"/>
    </location>
</feature>
<accession>A0A7S2NRI9</accession>
<feature type="domain" description="DUF6824" evidence="2">
    <location>
        <begin position="17"/>
        <end position="96"/>
    </location>
</feature>
<dbReference type="Pfam" id="PF20710">
    <property type="entry name" value="DUF6824"/>
    <property type="match status" value="1"/>
</dbReference>